<keyword evidence="2" id="KW-1185">Reference proteome</keyword>
<dbReference type="EMBL" id="KN848908">
    <property type="protein sequence ID" value="KIR57969.1"/>
    <property type="molecule type" value="Genomic_DNA"/>
</dbReference>
<proteinExistence type="predicted"/>
<reference evidence="1 2" key="1">
    <citation type="submission" date="2015-01" db="EMBL/GenBank/DDBJ databases">
        <title>The Genome Sequence of Cryptococcus gattii CA1873.</title>
        <authorList>
            <consortium name="The Broad Institute Genomics Platform"/>
            <person name="Cuomo C."/>
            <person name="Litvintseva A."/>
            <person name="Chen Y."/>
            <person name="Heitman J."/>
            <person name="Sun S."/>
            <person name="Springer D."/>
            <person name="Dromer F."/>
            <person name="Young S."/>
            <person name="Zeng Q."/>
            <person name="Gargeya S."/>
            <person name="Abouelleil A."/>
            <person name="Alvarado L."/>
            <person name="Chapman S.B."/>
            <person name="Gainer-Dewar J."/>
            <person name="Goldberg J."/>
            <person name="Griggs A."/>
            <person name="Gujja S."/>
            <person name="Hansen M."/>
            <person name="Howarth C."/>
            <person name="Imamovic A."/>
            <person name="Larimer J."/>
            <person name="Murphy C."/>
            <person name="Naylor J."/>
            <person name="Pearson M."/>
            <person name="Priest M."/>
            <person name="Roberts A."/>
            <person name="Saif S."/>
            <person name="Shea T."/>
            <person name="Sykes S."/>
            <person name="Wortman J."/>
            <person name="Nusbaum C."/>
            <person name="Birren B."/>
        </authorList>
    </citation>
    <scope>NUCLEOTIDE SEQUENCE [LARGE SCALE GENOMIC DNA]</scope>
    <source>
        <strain evidence="1 2">CA1873</strain>
    </source>
</reference>
<sequence length="195" mass="22177">MSWAKAEEGTYSRFKSTQVRLLQSMSVLKEVGRKGLSEGKLAREWEDQKKTQEDEGQIEASVERRRKYEKLGELLSLWDRELKTSVAPGSEKLKEAERLLENLINKEKECGGDLEKLARELTNGKLSAEELVYLCKLHAAKCALRRERDIQLSASRPKPETKMGMRLSVGEYPSYEIIQAIANIKPLRPASPAED</sequence>
<gene>
    <name evidence="1" type="ORF">I314_06231</name>
</gene>
<evidence type="ECO:0000313" key="2">
    <source>
        <dbReference type="Proteomes" id="UP000053800"/>
    </source>
</evidence>
<protein>
    <submittedName>
        <fullName evidence="1">Uncharacterized protein</fullName>
    </submittedName>
</protein>
<dbReference type="Proteomes" id="UP000053800">
    <property type="component" value="Unassembled WGS sequence"/>
</dbReference>
<evidence type="ECO:0000313" key="1">
    <source>
        <dbReference type="EMBL" id="KIR57969.1"/>
    </source>
</evidence>
<accession>A0ABR5B301</accession>
<name>A0ABR5B301_CRYGA</name>
<organism evidence="1 2">
    <name type="scientific">Cryptococcus bacillisporus CA1873</name>
    <dbReference type="NCBI Taxonomy" id="1296111"/>
    <lineage>
        <taxon>Eukaryota</taxon>
        <taxon>Fungi</taxon>
        <taxon>Dikarya</taxon>
        <taxon>Basidiomycota</taxon>
        <taxon>Agaricomycotina</taxon>
        <taxon>Tremellomycetes</taxon>
        <taxon>Tremellales</taxon>
        <taxon>Cryptococcaceae</taxon>
        <taxon>Cryptococcus</taxon>
        <taxon>Cryptococcus gattii species complex</taxon>
    </lineage>
</organism>